<comment type="caution">
    <text evidence="1">The sequence shown here is derived from an EMBL/GenBank/DDBJ whole genome shotgun (WGS) entry which is preliminary data.</text>
</comment>
<organism evidence="1 2">
    <name type="scientific">Apodospora peruviana</name>
    <dbReference type="NCBI Taxonomy" id="516989"/>
    <lineage>
        <taxon>Eukaryota</taxon>
        <taxon>Fungi</taxon>
        <taxon>Dikarya</taxon>
        <taxon>Ascomycota</taxon>
        <taxon>Pezizomycotina</taxon>
        <taxon>Sordariomycetes</taxon>
        <taxon>Sordariomycetidae</taxon>
        <taxon>Sordariales</taxon>
        <taxon>Lasiosphaeriaceae</taxon>
        <taxon>Apodospora</taxon>
    </lineage>
</organism>
<evidence type="ECO:0008006" key="3">
    <source>
        <dbReference type="Google" id="ProtNLM"/>
    </source>
</evidence>
<evidence type="ECO:0000313" key="2">
    <source>
        <dbReference type="Proteomes" id="UP001283341"/>
    </source>
</evidence>
<reference evidence="1" key="1">
    <citation type="journal article" date="2023" name="Mol. Phylogenet. Evol.">
        <title>Genome-scale phylogeny and comparative genomics of the fungal order Sordariales.</title>
        <authorList>
            <person name="Hensen N."/>
            <person name="Bonometti L."/>
            <person name="Westerberg I."/>
            <person name="Brannstrom I.O."/>
            <person name="Guillou S."/>
            <person name="Cros-Aarteil S."/>
            <person name="Calhoun S."/>
            <person name="Haridas S."/>
            <person name="Kuo A."/>
            <person name="Mondo S."/>
            <person name="Pangilinan J."/>
            <person name="Riley R."/>
            <person name="LaButti K."/>
            <person name="Andreopoulos B."/>
            <person name="Lipzen A."/>
            <person name="Chen C."/>
            <person name="Yan M."/>
            <person name="Daum C."/>
            <person name="Ng V."/>
            <person name="Clum A."/>
            <person name="Steindorff A."/>
            <person name="Ohm R.A."/>
            <person name="Martin F."/>
            <person name="Silar P."/>
            <person name="Natvig D.O."/>
            <person name="Lalanne C."/>
            <person name="Gautier V."/>
            <person name="Ament-Velasquez S.L."/>
            <person name="Kruys A."/>
            <person name="Hutchinson M.I."/>
            <person name="Powell A.J."/>
            <person name="Barry K."/>
            <person name="Miller A.N."/>
            <person name="Grigoriev I.V."/>
            <person name="Debuchy R."/>
            <person name="Gladieux P."/>
            <person name="Hiltunen Thoren M."/>
            <person name="Johannesson H."/>
        </authorList>
    </citation>
    <scope>NUCLEOTIDE SEQUENCE</scope>
    <source>
        <strain evidence="1">CBS 118394</strain>
    </source>
</reference>
<sequence length="149" mass="16530">MSSSEMSTRRKTALAMVEAYETLDVAKIMAFRTPECTFQALPRSMNRPEMNNKEYAAHLGQVVKALSNLKIVVEEVFEDAAENKVVLWARGTADTKVGPYVNEYILMIYLNESGDRVTRFCEFVDSAFVAGFFPKLHQALGAKGGPPSA</sequence>
<dbReference type="SUPFAM" id="SSF54427">
    <property type="entry name" value="NTF2-like"/>
    <property type="match status" value="1"/>
</dbReference>
<dbReference type="Gene3D" id="3.10.450.50">
    <property type="match status" value="1"/>
</dbReference>
<gene>
    <name evidence="1" type="ORF">B0H66DRAFT_598986</name>
</gene>
<dbReference type="InterPro" id="IPR032710">
    <property type="entry name" value="NTF2-like_dom_sf"/>
</dbReference>
<dbReference type="InterPro" id="IPR050977">
    <property type="entry name" value="Fungal_Meroterpenoid_Isomerase"/>
</dbReference>
<dbReference type="PANTHER" id="PTHR39598:SF1">
    <property type="entry name" value="AUSTINOID BIOSYNTHESIS CLUSTERS PROTEIN F-RELATED"/>
    <property type="match status" value="1"/>
</dbReference>
<protein>
    <recommendedName>
        <fullName evidence="3">SnoaL-like domain-containing protein</fullName>
    </recommendedName>
</protein>
<keyword evidence="2" id="KW-1185">Reference proteome</keyword>
<reference evidence="1" key="2">
    <citation type="submission" date="2023-06" db="EMBL/GenBank/DDBJ databases">
        <authorList>
            <consortium name="Lawrence Berkeley National Laboratory"/>
            <person name="Haridas S."/>
            <person name="Hensen N."/>
            <person name="Bonometti L."/>
            <person name="Westerberg I."/>
            <person name="Brannstrom I.O."/>
            <person name="Guillou S."/>
            <person name="Cros-Aarteil S."/>
            <person name="Calhoun S."/>
            <person name="Kuo A."/>
            <person name="Mondo S."/>
            <person name="Pangilinan J."/>
            <person name="Riley R."/>
            <person name="Labutti K."/>
            <person name="Andreopoulos B."/>
            <person name="Lipzen A."/>
            <person name="Chen C."/>
            <person name="Yanf M."/>
            <person name="Daum C."/>
            <person name="Ng V."/>
            <person name="Clum A."/>
            <person name="Steindorff A."/>
            <person name="Ohm R."/>
            <person name="Martin F."/>
            <person name="Silar P."/>
            <person name="Natvig D."/>
            <person name="Lalanne C."/>
            <person name="Gautier V."/>
            <person name="Ament-Velasquez S.L."/>
            <person name="Kruys A."/>
            <person name="Hutchinson M.I."/>
            <person name="Powell A.J."/>
            <person name="Barry K."/>
            <person name="Miller A.N."/>
            <person name="Grigoriev I.V."/>
            <person name="Debuchy R."/>
            <person name="Gladieux P."/>
            <person name="Thoren M.H."/>
            <person name="Johannesson H."/>
        </authorList>
    </citation>
    <scope>NUCLEOTIDE SEQUENCE</scope>
    <source>
        <strain evidence="1">CBS 118394</strain>
    </source>
</reference>
<accession>A0AAE0MHS6</accession>
<proteinExistence type="predicted"/>
<evidence type="ECO:0000313" key="1">
    <source>
        <dbReference type="EMBL" id="KAK3331504.1"/>
    </source>
</evidence>
<dbReference type="PANTHER" id="PTHR39598">
    <property type="entry name" value="AUSTINOL SYNTHESIS PROTEIN F-RELATED"/>
    <property type="match status" value="1"/>
</dbReference>
<dbReference type="EMBL" id="JAUEDM010000001">
    <property type="protein sequence ID" value="KAK3331504.1"/>
    <property type="molecule type" value="Genomic_DNA"/>
</dbReference>
<dbReference type="AlphaFoldDB" id="A0AAE0MHS6"/>
<name>A0AAE0MHS6_9PEZI</name>
<dbReference type="Proteomes" id="UP001283341">
    <property type="component" value="Unassembled WGS sequence"/>
</dbReference>